<keyword evidence="3" id="KW-0597">Phosphoprotein</keyword>
<dbReference type="PANTHER" id="PTHR43304:SF1">
    <property type="entry name" value="PAC DOMAIN-CONTAINING PROTEIN"/>
    <property type="match status" value="1"/>
</dbReference>
<dbReference type="Pfam" id="PF08448">
    <property type="entry name" value="PAS_4"/>
    <property type="match status" value="1"/>
</dbReference>
<dbReference type="InterPro" id="IPR035965">
    <property type="entry name" value="PAS-like_dom_sf"/>
</dbReference>
<dbReference type="EC" id="2.7.13.3" evidence="2"/>
<dbReference type="InterPro" id="IPR036097">
    <property type="entry name" value="HisK_dim/P_sf"/>
</dbReference>
<dbReference type="Pfam" id="PF17159">
    <property type="entry name" value="MASE3"/>
    <property type="match status" value="1"/>
</dbReference>
<dbReference type="InterPro" id="IPR004358">
    <property type="entry name" value="Sig_transdc_His_kin-like_C"/>
</dbReference>
<dbReference type="AlphaFoldDB" id="Q2W008"/>
<evidence type="ECO:0000259" key="8">
    <source>
        <dbReference type="PROSITE" id="PS50112"/>
    </source>
</evidence>
<dbReference type="Pfam" id="PF02518">
    <property type="entry name" value="HATPase_c"/>
    <property type="match status" value="1"/>
</dbReference>
<dbReference type="STRING" id="342108.amb4013"/>
<name>Q2W008_PARM1</name>
<dbReference type="CDD" id="cd00130">
    <property type="entry name" value="PAS"/>
    <property type="match status" value="1"/>
</dbReference>
<dbReference type="InterPro" id="IPR033425">
    <property type="entry name" value="MASE3"/>
</dbReference>
<dbReference type="InterPro" id="IPR036890">
    <property type="entry name" value="HATPase_C_sf"/>
</dbReference>
<dbReference type="InterPro" id="IPR005467">
    <property type="entry name" value="His_kinase_dom"/>
</dbReference>
<dbReference type="InterPro" id="IPR013656">
    <property type="entry name" value="PAS_4"/>
</dbReference>
<reference evidence="10 11" key="1">
    <citation type="journal article" date="2005" name="DNA Res.">
        <title>Complete genome sequence of the facultative anaerobic magnetotactic bacterium Magnetospirillum sp. strain AMB-1.</title>
        <authorList>
            <person name="Matsunaga T."/>
            <person name="Okamura Y."/>
            <person name="Fukuda Y."/>
            <person name="Wahyudi A.T."/>
            <person name="Murase Y."/>
            <person name="Takeyama H."/>
        </authorList>
    </citation>
    <scope>NUCLEOTIDE SEQUENCE [LARGE SCALE GENOMIC DNA]</scope>
    <source>
        <strain evidence="11">ATCC 700264 / AMB-1</strain>
    </source>
</reference>
<evidence type="ECO:0000256" key="4">
    <source>
        <dbReference type="ARBA" id="ARBA00022679"/>
    </source>
</evidence>
<feature type="transmembrane region" description="Helical" evidence="6">
    <location>
        <begin position="218"/>
        <end position="236"/>
    </location>
</feature>
<dbReference type="NCBIfam" id="TIGR00229">
    <property type="entry name" value="sensory_box"/>
    <property type="match status" value="1"/>
</dbReference>
<dbReference type="SUPFAM" id="SSF55874">
    <property type="entry name" value="ATPase domain of HSP90 chaperone/DNA topoisomerase II/histidine kinase"/>
    <property type="match status" value="1"/>
</dbReference>
<evidence type="ECO:0000259" key="7">
    <source>
        <dbReference type="PROSITE" id="PS50109"/>
    </source>
</evidence>
<dbReference type="OrthoDB" id="9778496at2"/>
<dbReference type="InterPro" id="IPR000700">
    <property type="entry name" value="PAS-assoc_C"/>
</dbReference>
<feature type="transmembrane region" description="Helical" evidence="6">
    <location>
        <begin position="251"/>
        <end position="273"/>
    </location>
</feature>
<dbReference type="Gene3D" id="3.30.450.20">
    <property type="entry name" value="PAS domain"/>
    <property type="match status" value="1"/>
</dbReference>
<comment type="catalytic activity">
    <reaction evidence="1">
        <text>ATP + protein L-histidine = ADP + protein N-phospho-L-histidine.</text>
        <dbReference type="EC" id="2.7.13.3"/>
    </reaction>
</comment>
<keyword evidence="5 10" id="KW-0418">Kinase</keyword>
<feature type="domain" description="PAS" evidence="8">
    <location>
        <begin position="276"/>
        <end position="346"/>
    </location>
</feature>
<keyword evidence="6" id="KW-0812">Transmembrane</keyword>
<proteinExistence type="predicted"/>
<gene>
    <name evidence="10" type="ordered locus">amb4013</name>
</gene>
<dbReference type="PROSITE" id="PS50113">
    <property type="entry name" value="PAC"/>
    <property type="match status" value="1"/>
</dbReference>
<dbReference type="GO" id="GO:0000155">
    <property type="term" value="F:phosphorelay sensor kinase activity"/>
    <property type="evidence" value="ECO:0007669"/>
    <property type="project" value="InterPro"/>
</dbReference>
<keyword evidence="6" id="KW-1133">Transmembrane helix</keyword>
<dbReference type="PANTHER" id="PTHR43304">
    <property type="entry name" value="PHYTOCHROME-LIKE PROTEIN CPH1"/>
    <property type="match status" value="1"/>
</dbReference>
<sequence length="626" mass="68442">MNRVEKDVLSLALPLLLLVAAAALCGLAVRIVPPGRIFDDPASYLAIHSALELISITVSLMVFSLGWAVRRTDPNQRNLILGLAALAASAIDVFHTLSYAGMPDLVTPSSPEKAINLWLLGRLAMAVGLVLAVIVTTDHQWRDATRRFWLGGVALVTTTLVAIGLVHPEWFPRTFIPGSGLTPFKISAEYVLSVAYVGAASAMYLRFRRTGDPNELKLAAAAWIMALSGVLLTLYGDVGDLFNLAGHLGKALAYLLIYGALFVSGVQTPYTALAKEQALLRTLMDSVPDLIFFKDPQSRYLGYNRAFASYCGRPEAEMIGKTDDEFAPPEVAEFYRSKDRAAMAAGRPTTNEEWIDYPDGRHVLLETIKAPIHENGGTLMGMVGISRDITRRSSAEEKLRRALSDLEMVTTVAAHDLQEPARTIASFLQLLELRYRGKLGEDADQYIAYAVAGAHRMRDQLAGLQEYTLVDQGPAFFPPVDAAEIVAAILEAWKPKLDEAGAVVSLGSLPVVQANPDQLKALFQHLIGNALKFRHPDRPPEIRLSAAHQGGTWEFSVTDNGIGVEEAYWDKIFMVFQRLHPLSLYEGTGIGLAICRKIVERHGGRIRVVSVPNQGSTFSFTIPDRA</sequence>
<dbReference type="PROSITE" id="PS50112">
    <property type="entry name" value="PAS"/>
    <property type="match status" value="1"/>
</dbReference>
<feature type="domain" description="Histidine kinase" evidence="7">
    <location>
        <begin position="412"/>
        <end position="626"/>
    </location>
</feature>
<accession>Q2W008</accession>
<dbReference type="SMART" id="SM00387">
    <property type="entry name" value="HATPase_c"/>
    <property type="match status" value="1"/>
</dbReference>
<evidence type="ECO:0000256" key="6">
    <source>
        <dbReference type="SAM" id="Phobius"/>
    </source>
</evidence>
<dbReference type="SUPFAM" id="SSF55785">
    <property type="entry name" value="PYP-like sensor domain (PAS domain)"/>
    <property type="match status" value="1"/>
</dbReference>
<dbReference type="HOGENOM" id="CLU_000445_114_71_5"/>
<feature type="transmembrane region" description="Helical" evidence="6">
    <location>
        <begin position="79"/>
        <end position="97"/>
    </location>
</feature>
<keyword evidence="6" id="KW-0472">Membrane</keyword>
<evidence type="ECO:0000256" key="2">
    <source>
        <dbReference type="ARBA" id="ARBA00012438"/>
    </source>
</evidence>
<dbReference type="FunFam" id="3.30.565.10:FF:000006">
    <property type="entry name" value="Sensor histidine kinase WalK"/>
    <property type="match status" value="1"/>
</dbReference>
<feature type="domain" description="PAC" evidence="9">
    <location>
        <begin position="349"/>
        <end position="401"/>
    </location>
</feature>
<evidence type="ECO:0000256" key="1">
    <source>
        <dbReference type="ARBA" id="ARBA00000085"/>
    </source>
</evidence>
<dbReference type="SMART" id="SM00091">
    <property type="entry name" value="PAS"/>
    <property type="match status" value="1"/>
</dbReference>
<evidence type="ECO:0000256" key="5">
    <source>
        <dbReference type="ARBA" id="ARBA00022777"/>
    </source>
</evidence>
<evidence type="ECO:0000256" key="3">
    <source>
        <dbReference type="ARBA" id="ARBA00022553"/>
    </source>
</evidence>
<dbReference type="EMBL" id="AP007255">
    <property type="protein sequence ID" value="BAE52817.1"/>
    <property type="molecule type" value="Genomic_DNA"/>
</dbReference>
<dbReference type="KEGG" id="mag:amb4013"/>
<dbReference type="PROSITE" id="PS50109">
    <property type="entry name" value="HIS_KIN"/>
    <property type="match status" value="1"/>
</dbReference>
<feature type="transmembrane region" description="Helical" evidence="6">
    <location>
        <begin position="187"/>
        <end position="206"/>
    </location>
</feature>
<dbReference type="PRINTS" id="PR00344">
    <property type="entry name" value="BCTRLSENSOR"/>
</dbReference>
<dbReference type="SUPFAM" id="SSF47384">
    <property type="entry name" value="Homodimeric domain of signal transducing histidine kinase"/>
    <property type="match status" value="1"/>
</dbReference>
<dbReference type="RefSeq" id="WP_011386366.1">
    <property type="nucleotide sequence ID" value="NC_007626.1"/>
</dbReference>
<keyword evidence="4" id="KW-0808">Transferase</keyword>
<evidence type="ECO:0000259" key="9">
    <source>
        <dbReference type="PROSITE" id="PS50113"/>
    </source>
</evidence>
<organism evidence="10 11">
    <name type="scientific">Paramagnetospirillum magneticum (strain ATCC 700264 / AMB-1)</name>
    <name type="common">Magnetospirillum magneticum</name>
    <dbReference type="NCBI Taxonomy" id="342108"/>
    <lineage>
        <taxon>Bacteria</taxon>
        <taxon>Pseudomonadati</taxon>
        <taxon>Pseudomonadota</taxon>
        <taxon>Alphaproteobacteria</taxon>
        <taxon>Rhodospirillales</taxon>
        <taxon>Magnetospirillaceae</taxon>
        <taxon>Paramagnetospirillum</taxon>
    </lineage>
</organism>
<feature type="transmembrane region" description="Helical" evidence="6">
    <location>
        <begin position="148"/>
        <end position="167"/>
    </location>
</feature>
<keyword evidence="11" id="KW-1185">Reference proteome</keyword>
<protein>
    <recommendedName>
        <fullName evidence="2">histidine kinase</fullName>
        <ecNumber evidence="2">2.7.13.3</ecNumber>
    </recommendedName>
</protein>
<dbReference type="InterPro" id="IPR052162">
    <property type="entry name" value="Sensor_kinase/Photoreceptor"/>
</dbReference>
<feature type="transmembrane region" description="Helical" evidence="6">
    <location>
        <begin position="44"/>
        <end position="67"/>
    </location>
</feature>
<dbReference type="InterPro" id="IPR003594">
    <property type="entry name" value="HATPase_dom"/>
</dbReference>
<evidence type="ECO:0000313" key="11">
    <source>
        <dbReference type="Proteomes" id="UP000007058"/>
    </source>
</evidence>
<dbReference type="Gene3D" id="3.30.565.10">
    <property type="entry name" value="Histidine kinase-like ATPase, C-terminal domain"/>
    <property type="match status" value="1"/>
</dbReference>
<evidence type="ECO:0000313" key="10">
    <source>
        <dbReference type="EMBL" id="BAE52817.1"/>
    </source>
</evidence>
<dbReference type="InterPro" id="IPR000014">
    <property type="entry name" value="PAS"/>
</dbReference>
<feature type="transmembrane region" description="Helical" evidence="6">
    <location>
        <begin position="117"/>
        <end position="136"/>
    </location>
</feature>
<dbReference type="Proteomes" id="UP000007058">
    <property type="component" value="Chromosome"/>
</dbReference>